<evidence type="ECO:0000313" key="3">
    <source>
        <dbReference type="EMBL" id="KAJ2673654.1"/>
    </source>
</evidence>
<feature type="transmembrane region" description="Helical" evidence="2">
    <location>
        <begin position="122"/>
        <end position="142"/>
    </location>
</feature>
<dbReference type="EMBL" id="JANBTW010000065">
    <property type="protein sequence ID" value="KAJ2673654.1"/>
    <property type="molecule type" value="Genomic_DNA"/>
</dbReference>
<dbReference type="AlphaFoldDB" id="A0A9W8G482"/>
<protein>
    <submittedName>
        <fullName evidence="3">Uncharacterized protein</fullName>
    </submittedName>
</protein>
<feature type="region of interest" description="Disordered" evidence="1">
    <location>
        <begin position="1"/>
        <end position="22"/>
    </location>
</feature>
<proteinExistence type="predicted"/>
<feature type="transmembrane region" description="Helical" evidence="2">
    <location>
        <begin position="149"/>
        <end position="170"/>
    </location>
</feature>
<reference evidence="3" key="1">
    <citation type="submission" date="2022-07" db="EMBL/GenBank/DDBJ databases">
        <title>Phylogenomic reconstructions and comparative analyses of Kickxellomycotina fungi.</title>
        <authorList>
            <person name="Reynolds N.K."/>
            <person name="Stajich J.E."/>
            <person name="Barry K."/>
            <person name="Grigoriev I.V."/>
            <person name="Crous P."/>
            <person name="Smith M.E."/>
        </authorList>
    </citation>
    <scope>NUCLEOTIDE SEQUENCE</scope>
    <source>
        <strain evidence="3">NRRL 3115</strain>
    </source>
</reference>
<comment type="caution">
    <text evidence="3">The sequence shown here is derived from an EMBL/GenBank/DDBJ whole genome shotgun (WGS) entry which is preliminary data.</text>
</comment>
<keyword evidence="2" id="KW-1133">Transmembrane helix</keyword>
<keyword evidence="2" id="KW-0472">Membrane</keyword>
<evidence type="ECO:0000313" key="4">
    <source>
        <dbReference type="Proteomes" id="UP001151518"/>
    </source>
</evidence>
<accession>A0A9W8G482</accession>
<feature type="transmembrane region" description="Helical" evidence="2">
    <location>
        <begin position="81"/>
        <end position="102"/>
    </location>
</feature>
<sequence length="216" mass="24634">MGNPKRASNREQAQSDKSNIDDKKLVNELEELRALALGSYVPIEQQYDMLSEAEQTRTLQRMLTENEADIKTFSAFLKLPTVVLLMLNLAFAYNYALSGFGSTSAQRKPMLPFIGYELHTDHPILATEISVLIVQFALYLLSSRRWDMLVQYGIIASFVSCFGHVLLSHNNGLVELLWWMLPVLNLVVVCYAQFNMRRSRHAIESLAERVPHVKND</sequence>
<dbReference type="OrthoDB" id="5540273at2759"/>
<name>A0A9W8G482_9FUNG</name>
<feature type="transmembrane region" description="Helical" evidence="2">
    <location>
        <begin position="176"/>
        <end position="194"/>
    </location>
</feature>
<evidence type="ECO:0000256" key="1">
    <source>
        <dbReference type="SAM" id="MobiDB-lite"/>
    </source>
</evidence>
<keyword evidence="2" id="KW-0812">Transmembrane</keyword>
<organism evidence="3 4">
    <name type="scientific">Coemansia spiralis</name>
    <dbReference type="NCBI Taxonomy" id="417178"/>
    <lineage>
        <taxon>Eukaryota</taxon>
        <taxon>Fungi</taxon>
        <taxon>Fungi incertae sedis</taxon>
        <taxon>Zoopagomycota</taxon>
        <taxon>Kickxellomycotina</taxon>
        <taxon>Kickxellomycetes</taxon>
        <taxon>Kickxellales</taxon>
        <taxon>Kickxellaceae</taxon>
        <taxon>Coemansia</taxon>
    </lineage>
</organism>
<gene>
    <name evidence="3" type="ORF">GGI25_004639</name>
</gene>
<evidence type="ECO:0000256" key="2">
    <source>
        <dbReference type="SAM" id="Phobius"/>
    </source>
</evidence>
<dbReference type="Proteomes" id="UP001151518">
    <property type="component" value="Unassembled WGS sequence"/>
</dbReference>